<dbReference type="AlphaFoldDB" id="A0A151ZF95"/>
<keyword evidence="3" id="KW-1185">Reference proteome</keyword>
<evidence type="ECO:0000256" key="1">
    <source>
        <dbReference type="SAM" id="Phobius"/>
    </source>
</evidence>
<proteinExistence type="predicted"/>
<keyword evidence="1" id="KW-1133">Transmembrane helix</keyword>
<comment type="caution">
    <text evidence="2">The sequence shown here is derived from an EMBL/GenBank/DDBJ whole genome shotgun (WGS) entry which is preliminary data.</text>
</comment>
<name>A0A151ZF95_TIELA</name>
<feature type="transmembrane region" description="Helical" evidence="1">
    <location>
        <begin position="341"/>
        <end position="358"/>
    </location>
</feature>
<evidence type="ECO:0000313" key="3">
    <source>
        <dbReference type="Proteomes" id="UP000076078"/>
    </source>
</evidence>
<feature type="transmembrane region" description="Helical" evidence="1">
    <location>
        <begin position="370"/>
        <end position="388"/>
    </location>
</feature>
<sequence length="619" mass="70614">MTNLTNKSLGNFVKLQNQLGTKPHEKFERLAKEYLTEVTNKPIPENIESDANSWVETFILYYLDDLSLEMINKERPKLNQEHSDFIKEHLGSPEFFRKYSKLAIFVSLATHKKFETNSLRFNQSAILTALNAPEFRKDVNHYTNEIQKLIVLKSRPELKKYFENAASITTTLGNLAMQPEFLKKLSDDISKATDDQRHILLNEKNRMLNLIDPSGNLALEFSKYVIAMVYLTNLDSMNKDSKLVNDMVIEIVDQYVSAIRLDENMDFHTVVNKLVPDFGTLEALKNIFAAGVMKMLTSKTIDRSVEYIEMVEMTSLVFQEHVNTANPTNPGVGKYNGLKNVGKVLFFATTALLTIYGINNWKNLNSIDKAFVGLNIVTLCTQIAVYTLKGTIWALKFVSGKLAATFTSITAFKTFTKFAERLSAVLTTILSGLSKFLKLLIPFLNIVFIGIMITDLVMHWNRLDKIGVTLAVAEIVVSIGIALLWDTTFVFSGYLIAALFGVLIVISITRVLLAMIGIGEKTAYELFLEDAEKNYPQYFVSKEVYSERWYFYEMEVLAYKKLQLQSDAEKIMTQTMEEAMKKKRLDLDRNATMTAAEREVIKKEMKALFQDQTNKEFKK</sequence>
<keyword evidence="1" id="KW-0472">Membrane</keyword>
<dbReference type="Proteomes" id="UP000076078">
    <property type="component" value="Unassembled WGS sequence"/>
</dbReference>
<evidence type="ECO:0000313" key="2">
    <source>
        <dbReference type="EMBL" id="KYQ92638.1"/>
    </source>
</evidence>
<protein>
    <submittedName>
        <fullName evidence="2">Uncharacterized protein</fullName>
    </submittedName>
</protein>
<dbReference type="InParanoid" id="A0A151ZF95"/>
<accession>A0A151ZF95</accession>
<organism evidence="2 3">
    <name type="scientific">Tieghemostelium lacteum</name>
    <name type="common">Slime mold</name>
    <name type="synonym">Dictyostelium lacteum</name>
    <dbReference type="NCBI Taxonomy" id="361077"/>
    <lineage>
        <taxon>Eukaryota</taxon>
        <taxon>Amoebozoa</taxon>
        <taxon>Evosea</taxon>
        <taxon>Eumycetozoa</taxon>
        <taxon>Dictyostelia</taxon>
        <taxon>Dictyosteliales</taxon>
        <taxon>Raperosteliaceae</taxon>
        <taxon>Tieghemostelium</taxon>
    </lineage>
</organism>
<keyword evidence="1" id="KW-0812">Transmembrane</keyword>
<feature type="transmembrane region" description="Helical" evidence="1">
    <location>
        <begin position="491"/>
        <end position="513"/>
    </location>
</feature>
<feature type="transmembrane region" description="Helical" evidence="1">
    <location>
        <begin position="466"/>
        <end position="485"/>
    </location>
</feature>
<gene>
    <name evidence="2" type="ORF">DLAC_06634</name>
</gene>
<feature type="transmembrane region" description="Helical" evidence="1">
    <location>
        <begin position="436"/>
        <end position="454"/>
    </location>
</feature>
<dbReference type="EMBL" id="LODT01000029">
    <property type="protein sequence ID" value="KYQ92638.1"/>
    <property type="molecule type" value="Genomic_DNA"/>
</dbReference>
<reference evidence="2 3" key="1">
    <citation type="submission" date="2015-12" db="EMBL/GenBank/DDBJ databases">
        <title>Dictyostelia acquired genes for synthesis and detection of signals that induce cell-type specialization by lateral gene transfer from prokaryotes.</title>
        <authorList>
            <person name="Gloeckner G."/>
            <person name="Schaap P."/>
        </authorList>
    </citation>
    <scope>NUCLEOTIDE SEQUENCE [LARGE SCALE GENOMIC DNA]</scope>
    <source>
        <strain evidence="2 3">TK</strain>
    </source>
</reference>